<sequence length="126" mass="14480">MYLDYPFLILNSNNSQNQPLNILDINTKLSTQVNIKNDLITINENEENFDPELHQLCKSKIIVLECLVEHLNNELSANNLQHISNVVDYMKCTFTIANNIESFQCKRHIVKLGINQSPGHYFCSEG</sequence>
<dbReference type="Proteomes" id="UP000439903">
    <property type="component" value="Unassembled WGS sequence"/>
</dbReference>
<dbReference type="AlphaFoldDB" id="A0A8H4A6C8"/>
<proteinExistence type="predicted"/>
<dbReference type="EMBL" id="WTPW01001449">
    <property type="protein sequence ID" value="KAF0434876.1"/>
    <property type="molecule type" value="Genomic_DNA"/>
</dbReference>
<protein>
    <submittedName>
        <fullName evidence="1">Uncharacterized protein</fullName>
    </submittedName>
</protein>
<name>A0A8H4A6C8_GIGMA</name>
<gene>
    <name evidence="1" type="ORF">F8M41_004834</name>
</gene>
<evidence type="ECO:0000313" key="2">
    <source>
        <dbReference type="Proteomes" id="UP000439903"/>
    </source>
</evidence>
<keyword evidence="2" id="KW-1185">Reference proteome</keyword>
<accession>A0A8H4A6C8</accession>
<evidence type="ECO:0000313" key="1">
    <source>
        <dbReference type="EMBL" id="KAF0434876.1"/>
    </source>
</evidence>
<reference evidence="1 2" key="1">
    <citation type="journal article" date="2019" name="Environ. Microbiol.">
        <title>At the nexus of three kingdoms: the genome of the mycorrhizal fungus Gigaspora margarita provides insights into plant, endobacterial and fungal interactions.</title>
        <authorList>
            <person name="Venice F."/>
            <person name="Ghignone S."/>
            <person name="Salvioli di Fossalunga A."/>
            <person name="Amselem J."/>
            <person name="Novero M."/>
            <person name="Xianan X."/>
            <person name="Sedzielewska Toro K."/>
            <person name="Morin E."/>
            <person name="Lipzen A."/>
            <person name="Grigoriev I.V."/>
            <person name="Henrissat B."/>
            <person name="Martin F.M."/>
            <person name="Bonfante P."/>
        </authorList>
    </citation>
    <scope>NUCLEOTIDE SEQUENCE [LARGE SCALE GENOMIC DNA]</scope>
    <source>
        <strain evidence="1 2">BEG34</strain>
    </source>
</reference>
<organism evidence="1 2">
    <name type="scientific">Gigaspora margarita</name>
    <dbReference type="NCBI Taxonomy" id="4874"/>
    <lineage>
        <taxon>Eukaryota</taxon>
        <taxon>Fungi</taxon>
        <taxon>Fungi incertae sedis</taxon>
        <taxon>Mucoromycota</taxon>
        <taxon>Glomeromycotina</taxon>
        <taxon>Glomeromycetes</taxon>
        <taxon>Diversisporales</taxon>
        <taxon>Gigasporaceae</taxon>
        <taxon>Gigaspora</taxon>
    </lineage>
</organism>
<dbReference type="OrthoDB" id="2421771at2759"/>
<comment type="caution">
    <text evidence="1">The sequence shown here is derived from an EMBL/GenBank/DDBJ whole genome shotgun (WGS) entry which is preliminary data.</text>
</comment>